<dbReference type="AlphaFoldDB" id="A0A1J0A6J6"/>
<dbReference type="InterPro" id="IPR001375">
    <property type="entry name" value="Peptidase_S9_cat"/>
</dbReference>
<sequence length="253" mass="29566">MKTITKERMIEHIPVLEVVPEDYQYDELPCIVFYHGWQTSKELALTPARKLAQLNNRVIIPDAMYHGSRRVENRSKIPSFTFWSSIQHNLIEFNLIKDYLYKKQFVLNNQLSVAGFSMGGMTSAGLLTKHPDITSAAILMGTPDYQGFIDRLVFYSKQRNIQLPQDLEDSLSWTKHYDLNAQPEKISDRPIYFWHGTKDEKVPYHASHDFFETYRHKSFGQQMVFDTGIDEPHILTIDTMKTMATFLDKHFTH</sequence>
<accession>A0A1J0A6J6</accession>
<dbReference type="GO" id="GO:0006508">
    <property type="term" value="P:proteolysis"/>
    <property type="evidence" value="ECO:0007669"/>
    <property type="project" value="InterPro"/>
</dbReference>
<dbReference type="STRING" id="519472.BHY08_06750"/>
<keyword evidence="4" id="KW-1185">Reference proteome</keyword>
<dbReference type="RefSeq" id="WP_071457144.1">
    <property type="nucleotide sequence ID" value="NZ_CP017267.1"/>
</dbReference>
<protein>
    <recommendedName>
        <fullName evidence="2">Peptidase S9 prolyl oligopeptidase catalytic domain-containing protein</fullName>
    </recommendedName>
</protein>
<proteinExistence type="predicted"/>
<dbReference type="InterPro" id="IPR029058">
    <property type="entry name" value="AB_hydrolase_fold"/>
</dbReference>
<feature type="domain" description="Peptidase S9 prolyl oligopeptidase catalytic" evidence="2">
    <location>
        <begin position="97"/>
        <end position="251"/>
    </location>
</feature>
<name>A0A1J0A6J6_9ENTE</name>
<evidence type="ECO:0000259" key="2">
    <source>
        <dbReference type="Pfam" id="PF00326"/>
    </source>
</evidence>
<evidence type="ECO:0000313" key="4">
    <source>
        <dbReference type="Proteomes" id="UP000191200"/>
    </source>
</evidence>
<dbReference type="PANTHER" id="PTHR22946">
    <property type="entry name" value="DIENELACTONE HYDROLASE DOMAIN-CONTAINING PROTEIN-RELATED"/>
    <property type="match status" value="1"/>
</dbReference>
<evidence type="ECO:0000313" key="3">
    <source>
        <dbReference type="EMBL" id="APB31552.1"/>
    </source>
</evidence>
<gene>
    <name evidence="3" type="ORF">BHY08_06750</name>
</gene>
<dbReference type="Pfam" id="PF00326">
    <property type="entry name" value="Peptidase_S9"/>
    <property type="match status" value="1"/>
</dbReference>
<dbReference type="GO" id="GO:0008236">
    <property type="term" value="F:serine-type peptidase activity"/>
    <property type="evidence" value="ECO:0007669"/>
    <property type="project" value="InterPro"/>
</dbReference>
<reference evidence="3 4" key="1">
    <citation type="submission" date="2016-09" db="EMBL/GenBank/DDBJ databases">
        <title>Vagococcus teuberi sp. nov., isolated from the Malian artisanal sour milk fene.</title>
        <authorList>
            <person name="Wullschleger S."/>
            <person name="Seifert C."/>
            <person name="Baumgartner S."/>
            <person name="Lacroix C."/>
            <person name="Bonfoh B."/>
            <person name="Stevens M.J."/>
            <person name="Meile L."/>
        </authorList>
    </citation>
    <scope>NUCLEOTIDE SEQUENCE [LARGE SCALE GENOMIC DNA]</scope>
    <source>
        <strain evidence="3 4">DSM 21459</strain>
    </source>
</reference>
<dbReference type="InterPro" id="IPR050261">
    <property type="entry name" value="FrsA_esterase"/>
</dbReference>
<dbReference type="SUPFAM" id="SSF53474">
    <property type="entry name" value="alpha/beta-Hydrolases"/>
    <property type="match status" value="1"/>
</dbReference>
<dbReference type="PANTHER" id="PTHR22946:SF9">
    <property type="entry name" value="POLYKETIDE TRANSFERASE AF380"/>
    <property type="match status" value="1"/>
</dbReference>
<dbReference type="GO" id="GO:0052689">
    <property type="term" value="F:carboxylic ester hydrolase activity"/>
    <property type="evidence" value="ECO:0007669"/>
    <property type="project" value="UniProtKB-ARBA"/>
</dbReference>
<dbReference type="KEGG" id="vte:BHY08_06750"/>
<evidence type="ECO:0000256" key="1">
    <source>
        <dbReference type="ARBA" id="ARBA00022801"/>
    </source>
</evidence>
<keyword evidence="1" id="KW-0378">Hydrolase</keyword>
<dbReference type="Proteomes" id="UP000191200">
    <property type="component" value="Chromosome"/>
</dbReference>
<dbReference type="Gene3D" id="3.40.50.1820">
    <property type="entry name" value="alpha/beta hydrolase"/>
    <property type="match status" value="1"/>
</dbReference>
<organism evidence="3 4">
    <name type="scientific">Vagococcus teuberi</name>
    <dbReference type="NCBI Taxonomy" id="519472"/>
    <lineage>
        <taxon>Bacteria</taxon>
        <taxon>Bacillati</taxon>
        <taxon>Bacillota</taxon>
        <taxon>Bacilli</taxon>
        <taxon>Lactobacillales</taxon>
        <taxon>Enterococcaceae</taxon>
        <taxon>Vagococcus</taxon>
    </lineage>
</organism>
<dbReference type="EMBL" id="CP017267">
    <property type="protein sequence ID" value="APB31552.1"/>
    <property type="molecule type" value="Genomic_DNA"/>
</dbReference>